<comment type="catalytic activity">
    <reaction evidence="14">
        <text>(R)-carnitine + acetyl-CoA = O-acetyl-(R)-carnitine + CoA</text>
        <dbReference type="Rhea" id="RHEA:21136"/>
        <dbReference type="ChEBI" id="CHEBI:16347"/>
        <dbReference type="ChEBI" id="CHEBI:57287"/>
        <dbReference type="ChEBI" id="CHEBI:57288"/>
        <dbReference type="ChEBI" id="CHEBI:57589"/>
        <dbReference type="EC" id="2.3.1.7"/>
    </reaction>
</comment>
<evidence type="ECO:0000256" key="11">
    <source>
        <dbReference type="ARBA" id="ARBA00023136"/>
    </source>
</evidence>
<evidence type="ECO:0000256" key="17">
    <source>
        <dbReference type="ARBA" id="ARBA00073438"/>
    </source>
</evidence>
<keyword evidence="6" id="KW-0999">Mitochondrion inner membrane</keyword>
<keyword evidence="23" id="KW-1185">Reference proteome</keyword>
<dbReference type="InterPro" id="IPR042231">
    <property type="entry name" value="Cho/carn_acyl_trans_2"/>
</dbReference>
<dbReference type="GO" id="GO:0009437">
    <property type="term" value="P:carnitine metabolic process"/>
    <property type="evidence" value="ECO:0007669"/>
    <property type="project" value="TreeGrafter"/>
</dbReference>
<reference evidence="22" key="1">
    <citation type="submission" date="2020-05" db="EMBL/GenBank/DDBJ databases">
        <title>Phylogenomic resolution of chytrid fungi.</title>
        <authorList>
            <person name="Stajich J.E."/>
            <person name="Amses K."/>
            <person name="Simmons R."/>
            <person name="Seto K."/>
            <person name="Myers J."/>
            <person name="Bonds A."/>
            <person name="Quandt C.A."/>
            <person name="Barry K."/>
            <person name="Liu P."/>
            <person name="Grigoriev I."/>
            <person name="Longcore J.E."/>
            <person name="James T.Y."/>
        </authorList>
    </citation>
    <scope>NUCLEOTIDE SEQUENCE</scope>
    <source>
        <strain evidence="22">JEL0513</strain>
    </source>
</reference>
<evidence type="ECO:0000313" key="22">
    <source>
        <dbReference type="EMBL" id="KAJ3125539.1"/>
    </source>
</evidence>
<feature type="domain" description="Choline/carnitine acyltransferase" evidence="21">
    <location>
        <begin position="124"/>
        <end position="692"/>
    </location>
</feature>
<keyword evidence="12" id="KW-0576">Peroxisome</keyword>
<dbReference type="Proteomes" id="UP001211907">
    <property type="component" value="Unassembled WGS sequence"/>
</dbReference>
<dbReference type="EC" id="2.3.1.7" evidence="16"/>
<dbReference type="FunFam" id="3.30.559.70:FF:000007">
    <property type="entry name" value="Carnitine O-acetyltransferase, mitochondrial"/>
    <property type="match status" value="1"/>
</dbReference>
<comment type="subcellular location">
    <subcellularLocation>
        <location evidence="2">Mitochondrion inner membrane</location>
        <topology evidence="2">Peripheral membrane protein</topology>
        <orientation evidence="2">Matrix side</orientation>
    </subcellularLocation>
    <subcellularLocation>
        <location evidence="1">Peroxisome</location>
    </subcellularLocation>
</comment>
<evidence type="ECO:0000256" key="16">
    <source>
        <dbReference type="ARBA" id="ARBA00066910"/>
    </source>
</evidence>
<dbReference type="GO" id="GO:0005777">
    <property type="term" value="C:peroxisome"/>
    <property type="evidence" value="ECO:0007669"/>
    <property type="project" value="UniProtKB-SubCell"/>
</dbReference>
<evidence type="ECO:0000256" key="3">
    <source>
        <dbReference type="ARBA" id="ARBA00005232"/>
    </source>
</evidence>
<dbReference type="AlphaFoldDB" id="A0AAD5T525"/>
<evidence type="ECO:0000256" key="1">
    <source>
        <dbReference type="ARBA" id="ARBA00004275"/>
    </source>
</evidence>
<keyword evidence="8" id="KW-0809">Transit peptide</keyword>
<evidence type="ECO:0000256" key="20">
    <source>
        <dbReference type="SAM" id="MobiDB-lite"/>
    </source>
</evidence>
<dbReference type="Pfam" id="PF00755">
    <property type="entry name" value="Carn_acyltransf"/>
    <property type="match status" value="1"/>
</dbReference>
<dbReference type="PANTHER" id="PTHR22589:SF103">
    <property type="entry name" value="CARNITINE O-ACETYL-TRANSFERASE, ISOFORM A-RELATED"/>
    <property type="match status" value="1"/>
</dbReference>
<evidence type="ECO:0000259" key="21">
    <source>
        <dbReference type="Pfam" id="PF00755"/>
    </source>
</evidence>
<evidence type="ECO:0000313" key="23">
    <source>
        <dbReference type="Proteomes" id="UP001211907"/>
    </source>
</evidence>
<evidence type="ECO:0000256" key="12">
    <source>
        <dbReference type="ARBA" id="ARBA00023140"/>
    </source>
</evidence>
<keyword evidence="7" id="KW-0276">Fatty acid metabolism</keyword>
<evidence type="ECO:0000256" key="8">
    <source>
        <dbReference type="ARBA" id="ARBA00022946"/>
    </source>
</evidence>
<dbReference type="GO" id="GO:0006631">
    <property type="term" value="P:fatty acid metabolic process"/>
    <property type="evidence" value="ECO:0007669"/>
    <property type="project" value="UniProtKB-KW"/>
</dbReference>
<protein>
    <recommendedName>
        <fullName evidence="17">Carnitine O-acetyltransferase, mitochondrial</fullName>
        <ecNumber evidence="16">2.3.1.7</ecNumber>
    </recommendedName>
</protein>
<evidence type="ECO:0000256" key="18">
    <source>
        <dbReference type="PIRSR" id="PIRSR600542-1"/>
    </source>
</evidence>
<comment type="caution">
    <text evidence="22">The sequence shown here is derived from an EMBL/GenBank/DDBJ whole genome shotgun (WGS) entry which is preliminary data.</text>
</comment>
<sequence length="711" mass="79879">MDKDNASSMSFQSNNTSIRQAHRQRQGSALGNPTEEPDSRPIEIFEARKPVSARPIMDFVNAVIVVVGLTFLSMFKKKDSLVKLLEGRDKDVCIDVAEQQTLSESTGNSKTGKLYRFQSSLPRLPIPSLAETCNTYLKSVRPLVNDDEYARTASVVYEFQKPGGRGDMLQQRLVDHNANKTTNWLIDWWNSFAYMAYREPIVVIIILNTKIYVNYFFCFADDAKLVDKPATRAAEIISGAMAFRKLVVSEELEPDMARKAPLCVHQYKYLFNSTRIPKSIEDETRNSNPATNNHIIVLRNNKFYVLDLVVSGQLLSTSAIASQIQYIYTHAGSECDVPIGALTTLDRDSWTKVRQNMLVASSLNQKSMDIIETAAFVVCLDATKPATHSERARECWVGNGRNRFFDKSIQFIIFDNAVAGFNGEHSMMDATPTSRMCDWILQSLKRGKIEHGTAVQQKTLSPPRKLEFDTSPMLEHDIYTAVTRFDQLVAKHDLTVVVFEEYGKNFIKGLGCSPDAYAQMAIQLAYFKTYGKCVATYESAQTKKYAYGRTETGRSVSVESVAWVKAMQNPGVSIEEKGQLGRKAVAAQSAYMALAADGRGVDRHLLGLRLLINSNEEKPKIFTDPSYAISSHWTLSTSQITSENFVGYGWGQVVPDGYGVAYMVKEESLHFNLVSLKLRNEEMRSNFIEALKNMRDVFEATVFLKKQLALP</sequence>
<proteinExistence type="inferred from homology"/>
<evidence type="ECO:0000256" key="13">
    <source>
        <dbReference type="ARBA" id="ARBA00023315"/>
    </source>
</evidence>
<evidence type="ECO:0000256" key="14">
    <source>
        <dbReference type="ARBA" id="ARBA00052702"/>
    </source>
</evidence>
<evidence type="ECO:0000256" key="10">
    <source>
        <dbReference type="ARBA" id="ARBA00023128"/>
    </source>
</evidence>
<evidence type="ECO:0000256" key="15">
    <source>
        <dbReference type="ARBA" id="ARBA00053195"/>
    </source>
</evidence>
<dbReference type="InterPro" id="IPR039551">
    <property type="entry name" value="Cho/carn_acyl_trans"/>
</dbReference>
<keyword evidence="4" id="KW-0813">Transport</keyword>
<organism evidence="22 23">
    <name type="scientific">Physocladia obscura</name>
    <dbReference type="NCBI Taxonomy" id="109957"/>
    <lineage>
        <taxon>Eukaryota</taxon>
        <taxon>Fungi</taxon>
        <taxon>Fungi incertae sedis</taxon>
        <taxon>Chytridiomycota</taxon>
        <taxon>Chytridiomycota incertae sedis</taxon>
        <taxon>Chytridiomycetes</taxon>
        <taxon>Chytridiales</taxon>
        <taxon>Chytriomycetaceae</taxon>
        <taxon>Physocladia</taxon>
    </lineage>
</organism>
<dbReference type="PROSITE" id="PS00440">
    <property type="entry name" value="ACYLTRANSF_C_2"/>
    <property type="match status" value="1"/>
</dbReference>
<evidence type="ECO:0000256" key="7">
    <source>
        <dbReference type="ARBA" id="ARBA00022832"/>
    </source>
</evidence>
<comment type="function">
    <text evidence="15">Carnitine acetylase is specific for short chain fatty acids. Carnitine acetylase seems to affect the flux through the pyruvate dehydrogenase complex. It may be involved as well in the transport of acetyl-CoA into mitochondria.</text>
</comment>
<gene>
    <name evidence="22" type="primary">CAT2_1</name>
    <name evidence="22" type="ORF">HK100_010741</name>
</gene>
<feature type="compositionally biased region" description="Polar residues" evidence="20">
    <location>
        <begin position="1"/>
        <end position="19"/>
    </location>
</feature>
<keyword evidence="10" id="KW-0496">Mitochondrion</keyword>
<keyword evidence="13 19" id="KW-0012">Acyltransferase</keyword>
<dbReference type="SUPFAM" id="SSF52777">
    <property type="entry name" value="CoA-dependent acyltransferases"/>
    <property type="match status" value="2"/>
</dbReference>
<feature type="region of interest" description="Disordered" evidence="20">
    <location>
        <begin position="1"/>
        <end position="41"/>
    </location>
</feature>
<evidence type="ECO:0000256" key="5">
    <source>
        <dbReference type="ARBA" id="ARBA00022679"/>
    </source>
</evidence>
<name>A0AAD5T525_9FUNG</name>
<dbReference type="InterPro" id="IPR023213">
    <property type="entry name" value="CAT-like_dom_sf"/>
</dbReference>
<dbReference type="EMBL" id="JADGJH010000603">
    <property type="protein sequence ID" value="KAJ3125539.1"/>
    <property type="molecule type" value="Genomic_DNA"/>
</dbReference>
<evidence type="ECO:0000256" key="19">
    <source>
        <dbReference type="RuleBase" id="RU003801"/>
    </source>
</evidence>
<evidence type="ECO:0000256" key="6">
    <source>
        <dbReference type="ARBA" id="ARBA00022792"/>
    </source>
</evidence>
<dbReference type="Gene3D" id="3.30.559.10">
    <property type="entry name" value="Chloramphenicol acetyltransferase-like domain"/>
    <property type="match status" value="1"/>
</dbReference>
<evidence type="ECO:0000256" key="4">
    <source>
        <dbReference type="ARBA" id="ARBA00022448"/>
    </source>
</evidence>
<keyword evidence="5 19" id="KW-0808">Transferase</keyword>
<dbReference type="GO" id="GO:0005743">
    <property type="term" value="C:mitochondrial inner membrane"/>
    <property type="evidence" value="ECO:0007669"/>
    <property type="project" value="UniProtKB-SubCell"/>
</dbReference>
<evidence type="ECO:0000256" key="9">
    <source>
        <dbReference type="ARBA" id="ARBA00023098"/>
    </source>
</evidence>
<keyword evidence="11" id="KW-0472">Membrane</keyword>
<evidence type="ECO:0000256" key="2">
    <source>
        <dbReference type="ARBA" id="ARBA00004443"/>
    </source>
</evidence>
<accession>A0AAD5T525</accession>
<comment type="similarity">
    <text evidence="3 19">Belongs to the carnitine/choline acetyltransferase family.</text>
</comment>
<dbReference type="InterPro" id="IPR000542">
    <property type="entry name" value="Carn_acyl_trans"/>
</dbReference>
<dbReference type="Gene3D" id="3.30.559.70">
    <property type="entry name" value="Choline/Carnitine o-acyltransferase, domain 2"/>
    <property type="match status" value="1"/>
</dbReference>
<keyword evidence="9" id="KW-0443">Lipid metabolism</keyword>
<feature type="active site" description="Proton acceptor" evidence="18">
    <location>
        <position position="425"/>
    </location>
</feature>
<dbReference type="GO" id="GO:0004092">
    <property type="term" value="F:carnitine O-acetyltransferase activity"/>
    <property type="evidence" value="ECO:0007669"/>
    <property type="project" value="UniProtKB-EC"/>
</dbReference>
<dbReference type="PANTHER" id="PTHR22589">
    <property type="entry name" value="CARNITINE O-ACYLTRANSFERASE"/>
    <property type="match status" value="1"/>
</dbReference>